<dbReference type="InterPro" id="IPR041881">
    <property type="entry name" value="PqqD_sf"/>
</dbReference>
<name>A0A7C9MDB7_9BACT</name>
<evidence type="ECO:0000313" key="1">
    <source>
        <dbReference type="EMBL" id="MYL81710.1"/>
    </source>
</evidence>
<organism evidence="1 2">
    <name type="scientific">Solidesulfovibrio aerotolerans</name>
    <dbReference type="NCBI Taxonomy" id="295255"/>
    <lineage>
        <taxon>Bacteria</taxon>
        <taxon>Pseudomonadati</taxon>
        <taxon>Thermodesulfobacteriota</taxon>
        <taxon>Desulfovibrionia</taxon>
        <taxon>Desulfovibrionales</taxon>
        <taxon>Desulfovibrionaceae</taxon>
        <taxon>Solidesulfovibrio</taxon>
    </lineage>
</organism>
<accession>A0A7C9MDB7</accession>
<proteinExistence type="predicted"/>
<protein>
    <submittedName>
        <fullName evidence="1">PqqD family peptide modification chaperone</fullName>
    </submittedName>
</protein>
<dbReference type="EMBL" id="WVUD01000001">
    <property type="protein sequence ID" value="MYL81710.1"/>
    <property type="molecule type" value="Genomic_DNA"/>
</dbReference>
<gene>
    <name evidence="1" type="ORF">GTA51_00965</name>
</gene>
<sequence>MALAPVASRDVQVSETAGGLVQLSVPVSVRPALAGLARRFGAWDGRVLRKTVELDAVGTFVWRMIDGQTTVGEIGAALATRYRLDADEARLAVAEFLRQLGRRGAVGFAAPAGGAGEEKAEECLRRPKG</sequence>
<comment type="caution">
    <text evidence="1">The sequence shown here is derived from an EMBL/GenBank/DDBJ whole genome shotgun (WGS) entry which is preliminary data.</text>
</comment>
<dbReference type="Gene3D" id="1.10.10.1150">
    <property type="entry name" value="Coenzyme PQQ synthesis protein D (PqqD)"/>
    <property type="match status" value="1"/>
</dbReference>
<dbReference type="AlphaFoldDB" id="A0A7C9MDB7"/>
<dbReference type="Pfam" id="PF05402">
    <property type="entry name" value="PqqD"/>
    <property type="match status" value="1"/>
</dbReference>
<keyword evidence="2" id="KW-1185">Reference proteome</keyword>
<dbReference type="Proteomes" id="UP000482487">
    <property type="component" value="Unassembled WGS sequence"/>
</dbReference>
<dbReference type="InterPro" id="IPR008792">
    <property type="entry name" value="PQQD"/>
</dbReference>
<dbReference type="OrthoDB" id="5421816at2"/>
<evidence type="ECO:0000313" key="2">
    <source>
        <dbReference type="Proteomes" id="UP000482487"/>
    </source>
</evidence>
<reference evidence="1 2" key="1">
    <citation type="submission" date="2020-01" db="EMBL/GenBank/DDBJ databases">
        <title>Genome sequence of Desulfovibrio aerotolerans DSM 16695(T).</title>
        <authorList>
            <person name="Karnachuk O."/>
            <person name="Avakyan M."/>
            <person name="Mardanov A."/>
            <person name="Kadnikov V."/>
            <person name="Ravin N."/>
        </authorList>
    </citation>
    <scope>NUCLEOTIDE SEQUENCE [LARGE SCALE GENOMIC DNA]</scope>
    <source>
        <strain evidence="1 2">DSM 16695</strain>
    </source>
</reference>